<comment type="caution">
    <text evidence="2">The sequence shown here is derived from an EMBL/GenBank/DDBJ whole genome shotgun (WGS) entry which is preliminary data.</text>
</comment>
<reference evidence="2 3" key="1">
    <citation type="submission" date="2019-10" db="EMBL/GenBank/DDBJ databases">
        <title>Cognatihalovulum marinum gen. nov. sp. nov., a new member of the family Rhodobacteraceae isolated from deep seawater of the Northwest Indian Ocean.</title>
        <authorList>
            <person name="Ruan C."/>
            <person name="Wang J."/>
            <person name="Zheng X."/>
            <person name="Song L."/>
            <person name="Zhu Y."/>
            <person name="Huang Y."/>
            <person name="Lu Z."/>
            <person name="Du W."/>
            <person name="Huang L."/>
            <person name="Dai X."/>
        </authorList>
    </citation>
    <scope>NUCLEOTIDE SEQUENCE [LARGE SCALE GENOMIC DNA]</scope>
    <source>
        <strain evidence="2 3">2CG4</strain>
    </source>
</reference>
<organism evidence="2 3">
    <name type="scientific">Halovulum marinum</name>
    <dbReference type="NCBI Taxonomy" id="2662447"/>
    <lineage>
        <taxon>Bacteria</taxon>
        <taxon>Pseudomonadati</taxon>
        <taxon>Pseudomonadota</taxon>
        <taxon>Alphaproteobacteria</taxon>
        <taxon>Rhodobacterales</taxon>
        <taxon>Paracoccaceae</taxon>
        <taxon>Halovulum</taxon>
    </lineage>
</organism>
<sequence>MAIFDKMNAAVRDEDADAYLALYGDDAVFVRHQSGEIMDKASFSTMIRKMVGSGDMKMGERRCIYENDDILVVHSVNDYPDGTREAVLMACTLTDGKISRVETGATPLAK</sequence>
<name>A0A6L5YYG9_9RHOB</name>
<dbReference type="Gene3D" id="3.10.450.50">
    <property type="match status" value="1"/>
</dbReference>
<dbReference type="SUPFAM" id="SSF54427">
    <property type="entry name" value="NTF2-like"/>
    <property type="match status" value="1"/>
</dbReference>
<proteinExistence type="predicted"/>
<dbReference type="InterPro" id="IPR037401">
    <property type="entry name" value="SnoaL-like"/>
</dbReference>
<dbReference type="RefSeq" id="WP_154445319.1">
    <property type="nucleotide sequence ID" value="NZ_WIND01000002.1"/>
</dbReference>
<evidence type="ECO:0000259" key="1">
    <source>
        <dbReference type="Pfam" id="PF12680"/>
    </source>
</evidence>
<keyword evidence="3" id="KW-1185">Reference proteome</keyword>
<protein>
    <submittedName>
        <fullName evidence="2">DUF4440 domain-containing protein</fullName>
    </submittedName>
</protein>
<dbReference type="InterPro" id="IPR032710">
    <property type="entry name" value="NTF2-like_dom_sf"/>
</dbReference>
<feature type="domain" description="SnoaL-like" evidence="1">
    <location>
        <begin position="6"/>
        <end position="100"/>
    </location>
</feature>
<evidence type="ECO:0000313" key="3">
    <source>
        <dbReference type="Proteomes" id="UP000474957"/>
    </source>
</evidence>
<dbReference type="EMBL" id="WIND01000002">
    <property type="protein sequence ID" value="MSU88885.1"/>
    <property type="molecule type" value="Genomic_DNA"/>
</dbReference>
<evidence type="ECO:0000313" key="2">
    <source>
        <dbReference type="EMBL" id="MSU88885.1"/>
    </source>
</evidence>
<dbReference type="Proteomes" id="UP000474957">
    <property type="component" value="Unassembled WGS sequence"/>
</dbReference>
<accession>A0A6L5YYG9</accession>
<dbReference type="AlphaFoldDB" id="A0A6L5YYG9"/>
<gene>
    <name evidence="2" type="ORF">GE300_04510</name>
</gene>
<dbReference type="Pfam" id="PF12680">
    <property type="entry name" value="SnoaL_2"/>
    <property type="match status" value="1"/>
</dbReference>